<dbReference type="EMBL" id="JAAGMR010000367">
    <property type="protein sequence ID" value="NEB96339.1"/>
    <property type="molecule type" value="Genomic_DNA"/>
</dbReference>
<dbReference type="AlphaFoldDB" id="A0A7K3R2E0"/>
<evidence type="ECO:0000313" key="3">
    <source>
        <dbReference type="EMBL" id="NEB96339.1"/>
    </source>
</evidence>
<feature type="domain" description="DUF7144" evidence="2">
    <location>
        <begin position="21"/>
        <end position="133"/>
    </location>
</feature>
<organism evidence="3 4">
    <name type="scientific">Streptomyces bauhiniae</name>
    <dbReference type="NCBI Taxonomy" id="2340725"/>
    <lineage>
        <taxon>Bacteria</taxon>
        <taxon>Bacillati</taxon>
        <taxon>Actinomycetota</taxon>
        <taxon>Actinomycetes</taxon>
        <taxon>Kitasatosporales</taxon>
        <taxon>Streptomycetaceae</taxon>
        <taxon>Streptomyces</taxon>
    </lineage>
</organism>
<feature type="transmembrane region" description="Helical" evidence="1">
    <location>
        <begin position="113"/>
        <end position="132"/>
    </location>
</feature>
<accession>A0A7K3R2E0</accession>
<dbReference type="RefSeq" id="WP_164195986.1">
    <property type="nucleotide sequence ID" value="NZ_JAAGMR010000367.1"/>
</dbReference>
<dbReference type="Proteomes" id="UP000470520">
    <property type="component" value="Unassembled WGS sequence"/>
</dbReference>
<feature type="transmembrane region" description="Helical" evidence="1">
    <location>
        <begin position="91"/>
        <end position="107"/>
    </location>
</feature>
<evidence type="ECO:0000256" key="1">
    <source>
        <dbReference type="SAM" id="Phobius"/>
    </source>
</evidence>
<evidence type="ECO:0000259" key="2">
    <source>
        <dbReference type="Pfam" id="PF23636"/>
    </source>
</evidence>
<reference evidence="3 4" key="1">
    <citation type="submission" date="2020-01" db="EMBL/GenBank/DDBJ databases">
        <title>Insect and environment-associated Actinomycetes.</title>
        <authorList>
            <person name="Currrie C."/>
            <person name="Chevrette M."/>
            <person name="Carlson C."/>
            <person name="Stubbendieck R."/>
            <person name="Wendt-Pienkowski E."/>
        </authorList>
    </citation>
    <scope>NUCLEOTIDE SEQUENCE [LARGE SCALE GENOMIC DNA]</scope>
    <source>
        <strain evidence="3 4">SID7754</strain>
    </source>
</reference>
<feature type="transmembrane region" description="Helical" evidence="1">
    <location>
        <begin position="21"/>
        <end position="44"/>
    </location>
</feature>
<gene>
    <name evidence="3" type="ORF">G3I21_32450</name>
</gene>
<keyword evidence="1" id="KW-0472">Membrane</keyword>
<protein>
    <recommendedName>
        <fullName evidence="2">DUF7144 domain-containing protein</fullName>
    </recommendedName>
</protein>
<dbReference type="InterPro" id="IPR055568">
    <property type="entry name" value="DUF7144"/>
</dbReference>
<comment type="caution">
    <text evidence="3">The sequence shown here is derived from an EMBL/GenBank/DDBJ whole genome shotgun (WGS) entry which is preliminary data.</text>
</comment>
<proteinExistence type="predicted"/>
<name>A0A7K3R2E0_9ACTN</name>
<keyword evidence="1" id="KW-0812">Transmembrane</keyword>
<dbReference type="Pfam" id="PF23636">
    <property type="entry name" value="DUF7144"/>
    <property type="match status" value="1"/>
</dbReference>
<sequence>MTQQQTQSARAPHSGLAEGGAVFAGVLMLVNGILHIFQGISAIAADDVYARINAYVYKINLTGWGWILLVAGVIVVATGAGVLMGAAWARVVGIVITSLGLILQFLFLPYAPIWSLILIAIDFFIIWALASWQPEGRTAF</sequence>
<keyword evidence="1" id="KW-1133">Transmembrane helix</keyword>
<evidence type="ECO:0000313" key="4">
    <source>
        <dbReference type="Proteomes" id="UP000470520"/>
    </source>
</evidence>
<feature type="transmembrane region" description="Helical" evidence="1">
    <location>
        <begin position="64"/>
        <end position="84"/>
    </location>
</feature>